<keyword evidence="1" id="KW-0812">Transmembrane</keyword>
<dbReference type="EMBL" id="CAJNIZ010011370">
    <property type="protein sequence ID" value="CAE7318584.1"/>
    <property type="molecule type" value="Genomic_DNA"/>
</dbReference>
<name>A0A812NFP2_SYMPI</name>
<proteinExistence type="predicted"/>
<evidence type="ECO:0000313" key="4">
    <source>
        <dbReference type="Proteomes" id="UP000649617"/>
    </source>
</evidence>
<dbReference type="OrthoDB" id="411167at2759"/>
<reference evidence="3" key="1">
    <citation type="submission" date="2021-02" db="EMBL/GenBank/DDBJ databases">
        <authorList>
            <person name="Dougan E. K."/>
            <person name="Rhodes N."/>
            <person name="Thang M."/>
            <person name="Chan C."/>
        </authorList>
    </citation>
    <scope>NUCLEOTIDE SEQUENCE</scope>
</reference>
<feature type="transmembrane region" description="Helical" evidence="1">
    <location>
        <begin position="368"/>
        <end position="389"/>
    </location>
</feature>
<comment type="caution">
    <text evidence="3">The sequence shown here is derived from an EMBL/GenBank/DDBJ whole genome shotgun (WGS) entry which is preliminary data.</text>
</comment>
<accession>A0A812NFP2</accession>
<keyword evidence="1" id="KW-0472">Membrane</keyword>
<feature type="transmembrane region" description="Helical" evidence="1">
    <location>
        <begin position="168"/>
        <end position="190"/>
    </location>
</feature>
<gene>
    <name evidence="3" type="ORF">SPIL2461_LOCUS7334</name>
</gene>
<sequence>MGCGWPGPALLLLVAVAHPAGGVRPEALRLQAELAAASAPVVQEDTASQFEMKAPVGLRLLPDSHYHARLGNDAQCDITGSSTGVVKAVAAHVTPWVDAWDPVGSLLELLRRPLAAVGLDAARRLDVKLLNAQEACEGFADVLVVFALVFALLLAGGLVVKDGMECKVFFIGISMGLLLYLLIHMGFIVVRIARLRLAQSEGLLGGGAEEAAIIVPSPEADFAAGAMQLVRLTTPPGPQLAFLCILARDAFHARSEDRSVANVEAGCRLPGLLRLLRQLSQKASGSKLGDGAVAADTKTAVPVLEESLVREDVRMLSFSTLVKAGRASEDVLQALRGEPAAGSDSEFGLFRDLGWHGPALFKMTRSHVGFLALPLALLLLLAMLGSAFFQASRFLCQLPELSQLELSYPENGIGFRPWVHRYEARLDASFERAFLAAAAEEADTKSLELRSASEPTASNASAVFGNVPLLGLSLPREAWVWQQGLQDKVAEYGVAFTPVTTLASQITIRVPAKGIERRLSWAELPGSVLSLEMAKDDSLSLHIVLSDYELGIPQPCGQKGSAHGIFTEFCVFPKTCAANATEHDACCKKQCQHDPHCLTASAGRAGSADNGLVEMLKICLVKRSIRGQVCNLQGRKPCVEAEADAEHVLKFDGIFPDWQARAELKVSLALAAGAQQVFSEAESLQLSLQPLEIFNVLVNVTGVPLNASEAGADIMFLNATASVNEEHEVEVTLEQYAPYLFAELALHLSVLLPDRDFVSDWSLTGAEPSSSEMLQFRQCASSEFLSERFEVCRKAENRTGGWASSVVQVAMPAWALEETHLTFGVIPQKQSDWQASTKKHAIRVLLKGDVPSVGAWAISPASTGPERCRFLAEAGDLQAAVNVRDEEGTLIAPKADLRAAVHSGDEEGILTAPIVEANDKDAARAQRYAMSRAACAYVRRDCPAVHTLAFGSLNLTDIIPGIFEDAFQQSQLEVPVDSDMEQVSQHAIKKAGPAVWSFARCLAAAARLPQLADVCETTCERLPLDEAGDIPGIMCCEFSPSHLPSPLTADGLVAILHTTPDDTDDSLVKGYCDVLRKNASEAKEQELAELLIAAAISMQNLQAVNLTLRHCVPKLTSKQGRLLWSLREIPLNLTGLIWDDFPQHLSALLQDAVDRRCTECLASWDSSLPGLGTADVPHSKNVSLRFVHQQREHRLLSEIAGKPGIVHVIVDLQVSFGDSPAAAQYVQALCQLLRSSRRSLASLKIDYLSFEDVRGANEFAASLRRLSKLQSLTLRHVSMSAAGLAQLLPAEASALPELRALTLSMKTYGNRLPALAPFLASRAALRSLELSHFFSPASEADQFVATLKQLRQLESLKLTSDDILPVSTALQLLASPMPPAHFLHSSPSSWVF</sequence>
<dbReference type="Proteomes" id="UP000649617">
    <property type="component" value="Unassembled WGS sequence"/>
</dbReference>
<keyword evidence="1" id="KW-1133">Transmembrane helix</keyword>
<evidence type="ECO:0000313" key="3">
    <source>
        <dbReference type="EMBL" id="CAE7318584.1"/>
    </source>
</evidence>
<evidence type="ECO:0000256" key="1">
    <source>
        <dbReference type="SAM" id="Phobius"/>
    </source>
</evidence>
<evidence type="ECO:0000256" key="2">
    <source>
        <dbReference type="SAM" id="SignalP"/>
    </source>
</evidence>
<dbReference type="SUPFAM" id="SSF52047">
    <property type="entry name" value="RNI-like"/>
    <property type="match status" value="1"/>
</dbReference>
<dbReference type="Gene3D" id="3.80.10.10">
    <property type="entry name" value="Ribonuclease Inhibitor"/>
    <property type="match status" value="1"/>
</dbReference>
<organism evidence="3 4">
    <name type="scientific">Symbiodinium pilosum</name>
    <name type="common">Dinoflagellate</name>
    <dbReference type="NCBI Taxonomy" id="2952"/>
    <lineage>
        <taxon>Eukaryota</taxon>
        <taxon>Sar</taxon>
        <taxon>Alveolata</taxon>
        <taxon>Dinophyceae</taxon>
        <taxon>Suessiales</taxon>
        <taxon>Symbiodiniaceae</taxon>
        <taxon>Symbiodinium</taxon>
    </lineage>
</organism>
<feature type="chain" id="PRO_5032464553" evidence="2">
    <location>
        <begin position="23"/>
        <end position="1392"/>
    </location>
</feature>
<keyword evidence="2" id="KW-0732">Signal</keyword>
<keyword evidence="4" id="KW-1185">Reference proteome</keyword>
<feature type="transmembrane region" description="Helical" evidence="1">
    <location>
        <begin position="138"/>
        <end position="156"/>
    </location>
</feature>
<feature type="signal peptide" evidence="2">
    <location>
        <begin position="1"/>
        <end position="22"/>
    </location>
</feature>
<dbReference type="InterPro" id="IPR032675">
    <property type="entry name" value="LRR_dom_sf"/>
</dbReference>
<protein>
    <submittedName>
        <fullName evidence="3">Uncharacterized protein</fullName>
    </submittedName>
</protein>